<evidence type="ECO:0000256" key="1">
    <source>
        <dbReference type="SAM" id="MobiDB-lite"/>
    </source>
</evidence>
<protein>
    <submittedName>
        <fullName evidence="2">Uncharacterized protein</fullName>
    </submittedName>
</protein>
<evidence type="ECO:0000313" key="3">
    <source>
        <dbReference type="Proteomes" id="UP001054945"/>
    </source>
</evidence>
<dbReference type="Proteomes" id="UP001054945">
    <property type="component" value="Unassembled WGS sequence"/>
</dbReference>
<feature type="region of interest" description="Disordered" evidence="1">
    <location>
        <begin position="68"/>
        <end position="91"/>
    </location>
</feature>
<dbReference type="EMBL" id="BPLR01012136">
    <property type="protein sequence ID" value="GIY51652.1"/>
    <property type="molecule type" value="Genomic_DNA"/>
</dbReference>
<comment type="caution">
    <text evidence="2">The sequence shown here is derived from an EMBL/GenBank/DDBJ whole genome shotgun (WGS) entry which is preliminary data.</text>
</comment>
<evidence type="ECO:0000313" key="2">
    <source>
        <dbReference type="EMBL" id="GIY51652.1"/>
    </source>
</evidence>
<organism evidence="2 3">
    <name type="scientific">Caerostris extrusa</name>
    <name type="common">Bark spider</name>
    <name type="synonym">Caerostris bankana</name>
    <dbReference type="NCBI Taxonomy" id="172846"/>
    <lineage>
        <taxon>Eukaryota</taxon>
        <taxon>Metazoa</taxon>
        <taxon>Ecdysozoa</taxon>
        <taxon>Arthropoda</taxon>
        <taxon>Chelicerata</taxon>
        <taxon>Arachnida</taxon>
        <taxon>Araneae</taxon>
        <taxon>Araneomorphae</taxon>
        <taxon>Entelegynae</taxon>
        <taxon>Araneoidea</taxon>
        <taxon>Araneidae</taxon>
        <taxon>Caerostris</taxon>
    </lineage>
</organism>
<dbReference type="AlphaFoldDB" id="A0AAV4U1L7"/>
<sequence length="91" mass="10645">MDHAEDPSIRVFFDIWRAISGELMKQKTFIRCRIAIFFVKMKCSFGLSPESSLLFLFSSLRLHERRFLSRSESDAEDKGDSDFPSFEIEKS</sequence>
<gene>
    <name evidence="2" type="ORF">CEXT_733621</name>
</gene>
<accession>A0AAV4U1L7</accession>
<name>A0AAV4U1L7_CAEEX</name>
<reference evidence="2 3" key="1">
    <citation type="submission" date="2021-06" db="EMBL/GenBank/DDBJ databases">
        <title>Caerostris extrusa draft genome.</title>
        <authorList>
            <person name="Kono N."/>
            <person name="Arakawa K."/>
        </authorList>
    </citation>
    <scope>NUCLEOTIDE SEQUENCE [LARGE SCALE GENOMIC DNA]</scope>
</reference>
<keyword evidence="3" id="KW-1185">Reference proteome</keyword>
<proteinExistence type="predicted"/>